<dbReference type="Proteomes" id="UP000008983">
    <property type="component" value="Unassembled WGS sequence"/>
</dbReference>
<dbReference type="SMART" id="SM00220">
    <property type="entry name" value="S_TKc"/>
    <property type="match status" value="1"/>
</dbReference>
<keyword evidence="2 4" id="KW-0547">Nucleotide-binding</keyword>
<dbReference type="PROSITE" id="PS00107">
    <property type="entry name" value="PROTEIN_KINASE_ATP"/>
    <property type="match status" value="1"/>
</dbReference>
<dbReference type="SUPFAM" id="SSF89837">
    <property type="entry name" value="Doublecortin (DC)"/>
    <property type="match status" value="1"/>
</dbReference>
<keyword evidence="8" id="KW-1185">Reference proteome</keyword>
<gene>
    <name evidence="7" type="ORF">IMG5_186240</name>
</gene>
<evidence type="ECO:0000313" key="8">
    <source>
        <dbReference type="Proteomes" id="UP000008983"/>
    </source>
</evidence>
<dbReference type="GO" id="GO:0004683">
    <property type="term" value="F:calcium/calmodulin-dependent protein kinase activity"/>
    <property type="evidence" value="ECO:0007669"/>
    <property type="project" value="UniProtKB-EC"/>
</dbReference>
<dbReference type="EC" id="2.7.11.17" evidence="7"/>
<evidence type="ECO:0000313" key="7">
    <source>
        <dbReference type="EMBL" id="EGR27938.1"/>
    </source>
</evidence>
<evidence type="ECO:0000256" key="4">
    <source>
        <dbReference type="PROSITE-ProRule" id="PRU10141"/>
    </source>
</evidence>
<dbReference type="Pfam" id="PF00069">
    <property type="entry name" value="Pkinase"/>
    <property type="match status" value="1"/>
</dbReference>
<dbReference type="PROSITE" id="PS50011">
    <property type="entry name" value="PROTEIN_KINASE_DOM"/>
    <property type="match status" value="1"/>
</dbReference>
<dbReference type="InterPro" id="IPR017441">
    <property type="entry name" value="Protein_kinase_ATP_BS"/>
</dbReference>
<evidence type="ECO:0000256" key="5">
    <source>
        <dbReference type="RuleBase" id="RU000304"/>
    </source>
</evidence>
<keyword evidence="3 4" id="KW-0067">ATP-binding</keyword>
<reference evidence="7 8" key="1">
    <citation type="submission" date="2011-07" db="EMBL/GenBank/DDBJ databases">
        <authorList>
            <person name="Coyne R."/>
            <person name="Brami D."/>
            <person name="Johnson J."/>
            <person name="Hostetler J."/>
            <person name="Hannick L."/>
            <person name="Clark T."/>
            <person name="Cassidy-Hanley D."/>
            <person name="Inman J."/>
        </authorList>
    </citation>
    <scope>NUCLEOTIDE SEQUENCE [LARGE SCALE GENOMIC DNA]</scope>
    <source>
        <strain evidence="7 8">G5</strain>
    </source>
</reference>
<dbReference type="GO" id="GO:0005524">
    <property type="term" value="F:ATP binding"/>
    <property type="evidence" value="ECO:0007669"/>
    <property type="project" value="UniProtKB-UniRule"/>
</dbReference>
<organism evidence="7 8">
    <name type="scientific">Ichthyophthirius multifiliis</name>
    <name type="common">White spot disease agent</name>
    <name type="synonym">Ich</name>
    <dbReference type="NCBI Taxonomy" id="5932"/>
    <lineage>
        <taxon>Eukaryota</taxon>
        <taxon>Sar</taxon>
        <taxon>Alveolata</taxon>
        <taxon>Ciliophora</taxon>
        <taxon>Intramacronucleata</taxon>
        <taxon>Oligohymenophorea</taxon>
        <taxon>Hymenostomatida</taxon>
        <taxon>Ophryoglenina</taxon>
        <taxon>Ichthyophthirius</taxon>
    </lineage>
</organism>
<proteinExistence type="inferred from homology"/>
<dbReference type="OMA" id="NTKFHEI"/>
<feature type="binding site" evidence="4">
    <location>
        <position position="129"/>
    </location>
    <ligand>
        <name>ATP</name>
        <dbReference type="ChEBI" id="CHEBI:30616"/>
    </ligand>
</feature>
<evidence type="ECO:0000256" key="2">
    <source>
        <dbReference type="ARBA" id="ARBA00022741"/>
    </source>
</evidence>
<dbReference type="InterPro" id="IPR036572">
    <property type="entry name" value="Doublecortin_dom_sf"/>
</dbReference>
<dbReference type="Gene3D" id="1.10.510.10">
    <property type="entry name" value="Transferase(Phosphotransferase) domain 1"/>
    <property type="match status" value="1"/>
</dbReference>
<keyword evidence="7" id="KW-0418">Kinase</keyword>
<dbReference type="InterPro" id="IPR000719">
    <property type="entry name" value="Prot_kinase_dom"/>
</dbReference>
<dbReference type="RefSeq" id="XP_004027283.1">
    <property type="nucleotide sequence ID" value="XM_004027234.1"/>
</dbReference>
<evidence type="ECO:0000256" key="3">
    <source>
        <dbReference type="ARBA" id="ARBA00022840"/>
    </source>
</evidence>
<evidence type="ECO:0000259" key="6">
    <source>
        <dbReference type="PROSITE" id="PS50011"/>
    </source>
</evidence>
<dbReference type="EMBL" id="GL984307">
    <property type="protein sequence ID" value="EGR27938.1"/>
    <property type="molecule type" value="Genomic_DNA"/>
</dbReference>
<name>G0R3L6_ICHMU</name>
<dbReference type="FunFam" id="3.30.200.20:FF:000042">
    <property type="entry name" value="Aurora kinase A"/>
    <property type="match status" value="1"/>
</dbReference>
<dbReference type="FunFam" id="1.10.510.10:FF:000571">
    <property type="entry name" value="Maternal embryonic leucine zipper kinase"/>
    <property type="match status" value="1"/>
</dbReference>
<keyword evidence="7" id="KW-0808">Transferase</keyword>
<dbReference type="Gene3D" id="3.10.20.230">
    <property type="entry name" value="Doublecortin domain"/>
    <property type="match status" value="1"/>
</dbReference>
<dbReference type="InterPro" id="IPR011009">
    <property type="entry name" value="Kinase-like_dom_sf"/>
</dbReference>
<comment type="similarity">
    <text evidence="5">Belongs to the protein kinase superfamily.</text>
</comment>
<dbReference type="GeneID" id="14904016"/>
<dbReference type="OrthoDB" id="10252354at2759"/>
<dbReference type="GO" id="GO:0005737">
    <property type="term" value="C:cytoplasm"/>
    <property type="evidence" value="ECO:0007669"/>
    <property type="project" value="TreeGrafter"/>
</dbReference>
<dbReference type="InParanoid" id="G0R3L6"/>
<dbReference type="PANTHER" id="PTHR24346">
    <property type="entry name" value="MAP/MICROTUBULE AFFINITY-REGULATING KINASE"/>
    <property type="match status" value="1"/>
</dbReference>
<dbReference type="PROSITE" id="PS00108">
    <property type="entry name" value="PROTEIN_KINASE_ST"/>
    <property type="match status" value="1"/>
</dbReference>
<dbReference type="AlphaFoldDB" id="G0R3L6"/>
<dbReference type="PANTHER" id="PTHR24346:SF30">
    <property type="entry name" value="MATERNAL EMBRYONIC LEUCINE ZIPPER KINASE"/>
    <property type="match status" value="1"/>
</dbReference>
<dbReference type="STRING" id="857967.G0R3L6"/>
<sequence>MDYEDDYIILPIKEKIVKIYKNGDPVMKPCDVKIQKNYNLQSIAQILDQKSEMKNFKCLRLFNNEGVEIFNDDIQYLKDKSVLYASNGEEFDANSTFSEYDLIKVIGEGGFGQVLLGIHKQTQEKVAIKIIKTSAIGNANDIDMVFREAEIVKSLNHKNIVKIKSCYTLSNMQVVFIMEYLEGGELLDRVEAKNNFEEQEARIYFKQIVEAMNYCHKNNLIHRDLKLENVLLTKPDQDQIKIVDFGIAGVASKFDVDNIDSGSLKYMSPEVVAAKIKQLTSAIDVWSMGVILYVMLVGDFPFNANSNIQVMDKILEGKFEIPKQIKKNTLKRMY</sequence>
<evidence type="ECO:0000256" key="1">
    <source>
        <dbReference type="ARBA" id="ARBA00011245"/>
    </source>
</evidence>
<dbReference type="SUPFAM" id="SSF56112">
    <property type="entry name" value="Protein kinase-like (PK-like)"/>
    <property type="match status" value="1"/>
</dbReference>
<comment type="subunit">
    <text evidence="1">Monomer.</text>
</comment>
<dbReference type="GO" id="GO:0035556">
    <property type="term" value="P:intracellular signal transduction"/>
    <property type="evidence" value="ECO:0007669"/>
    <property type="project" value="InterPro"/>
</dbReference>
<protein>
    <submittedName>
        <fullName evidence="7">Protein kinase domain protein</fullName>
        <ecNumber evidence="7">2.7.11.17</ecNumber>
    </submittedName>
</protein>
<dbReference type="InterPro" id="IPR008271">
    <property type="entry name" value="Ser/Thr_kinase_AS"/>
</dbReference>
<dbReference type="eggNOG" id="KOG0586">
    <property type="taxonomic scope" value="Eukaryota"/>
</dbReference>
<accession>G0R3L6</accession>
<keyword evidence="5" id="KW-0723">Serine/threonine-protein kinase</keyword>
<dbReference type="PIRSF" id="PIRSF000654">
    <property type="entry name" value="Integrin-linked_kinase"/>
    <property type="match status" value="1"/>
</dbReference>
<feature type="domain" description="Protein kinase" evidence="6">
    <location>
        <begin position="100"/>
        <end position="334"/>
    </location>
</feature>